<organism evidence="3">
    <name type="scientific">Scylla olivacea</name>
    <name type="common">Orange mud crab</name>
    <name type="synonym">Cancer olivacea</name>
    <dbReference type="NCBI Taxonomy" id="85551"/>
    <lineage>
        <taxon>Eukaryota</taxon>
        <taxon>Metazoa</taxon>
        <taxon>Ecdysozoa</taxon>
        <taxon>Arthropoda</taxon>
        <taxon>Crustacea</taxon>
        <taxon>Multicrustacea</taxon>
        <taxon>Malacostraca</taxon>
        <taxon>Eumalacostraca</taxon>
        <taxon>Eucarida</taxon>
        <taxon>Decapoda</taxon>
        <taxon>Pleocyemata</taxon>
        <taxon>Brachyura</taxon>
        <taxon>Eubrachyura</taxon>
        <taxon>Portunoidea</taxon>
        <taxon>Portunidae</taxon>
        <taxon>Portuninae</taxon>
        <taxon>Scylla</taxon>
    </lineage>
</organism>
<proteinExistence type="predicted"/>
<dbReference type="CDD" id="cd00037">
    <property type="entry name" value="CLECT"/>
    <property type="match status" value="1"/>
</dbReference>
<dbReference type="InterPro" id="IPR016186">
    <property type="entry name" value="C-type_lectin-like/link_sf"/>
</dbReference>
<sequence length="161" mass="17699">MGVQTVVVALLSLAAAGVHGCSPGFHDIGGQCFGFRSELTVTWEEARDLCTQMGSNTVLASVKSPDTHRDIYEYIIAYGLGGSFWLGASDMAVEGDWHWMDGSRVARGTPYWAIHSSFTGWIQEPDGDAEENCLALDSSRKYYFNDLSCSLLHHALCEERL</sequence>
<dbReference type="EMBL" id="GDRN01108645">
    <property type="protein sequence ID" value="JAI57186.1"/>
    <property type="molecule type" value="Transcribed_RNA"/>
</dbReference>
<dbReference type="InterPro" id="IPR016187">
    <property type="entry name" value="CTDL_fold"/>
</dbReference>
<dbReference type="SUPFAM" id="SSF56436">
    <property type="entry name" value="C-type lectin-like"/>
    <property type="match status" value="1"/>
</dbReference>
<dbReference type="PROSITE" id="PS50041">
    <property type="entry name" value="C_TYPE_LECTIN_2"/>
    <property type="match status" value="1"/>
</dbReference>
<dbReference type="AlphaFoldDB" id="A0A0P4VPI1"/>
<dbReference type="SMART" id="SM00034">
    <property type="entry name" value="CLECT"/>
    <property type="match status" value="1"/>
</dbReference>
<dbReference type="InterPro" id="IPR001304">
    <property type="entry name" value="C-type_lectin-like"/>
</dbReference>
<name>A0A0P4VPI1_SCYOL</name>
<dbReference type="InterPro" id="IPR050111">
    <property type="entry name" value="C-type_lectin/snaclec_domain"/>
</dbReference>
<dbReference type="Pfam" id="PF00059">
    <property type="entry name" value="Lectin_C"/>
    <property type="match status" value="1"/>
</dbReference>
<dbReference type="Gene3D" id="3.10.100.10">
    <property type="entry name" value="Mannose-Binding Protein A, subunit A"/>
    <property type="match status" value="1"/>
</dbReference>
<keyword evidence="1" id="KW-0732">Signal</keyword>
<feature type="chain" id="PRO_5007422190" description="C-type lectin domain-containing protein" evidence="1">
    <location>
        <begin position="21"/>
        <end position="161"/>
    </location>
</feature>
<evidence type="ECO:0000313" key="3">
    <source>
        <dbReference type="EMBL" id="JAI57190.1"/>
    </source>
</evidence>
<evidence type="ECO:0000256" key="1">
    <source>
        <dbReference type="SAM" id="SignalP"/>
    </source>
</evidence>
<feature type="domain" description="C-type lectin" evidence="2">
    <location>
        <begin position="28"/>
        <end position="158"/>
    </location>
</feature>
<evidence type="ECO:0000259" key="2">
    <source>
        <dbReference type="PROSITE" id="PS50041"/>
    </source>
</evidence>
<dbReference type="EMBL" id="GDRN01108629">
    <property type="protein sequence ID" value="JAI57190.1"/>
    <property type="molecule type" value="Transcribed_RNA"/>
</dbReference>
<accession>A0A0P4VPI1</accession>
<feature type="signal peptide" evidence="1">
    <location>
        <begin position="1"/>
        <end position="20"/>
    </location>
</feature>
<reference evidence="3" key="1">
    <citation type="submission" date="2015-09" db="EMBL/GenBank/DDBJ databases">
        <title>Scylla olivacea transcriptome.</title>
        <authorList>
            <person name="Ikhwanuddin M."/>
        </authorList>
    </citation>
    <scope>NUCLEOTIDE SEQUENCE</scope>
</reference>
<dbReference type="PANTHER" id="PTHR22803">
    <property type="entry name" value="MANNOSE, PHOSPHOLIPASE, LECTIN RECEPTOR RELATED"/>
    <property type="match status" value="1"/>
</dbReference>
<protein>
    <recommendedName>
        <fullName evidence="2">C-type lectin domain-containing protein</fullName>
    </recommendedName>
</protein>